<evidence type="ECO:0000256" key="4">
    <source>
        <dbReference type="ARBA" id="ARBA00022723"/>
    </source>
</evidence>
<evidence type="ECO:0000256" key="1">
    <source>
        <dbReference type="ARBA" id="ARBA00001971"/>
    </source>
</evidence>
<dbReference type="GO" id="GO:0005506">
    <property type="term" value="F:iron ion binding"/>
    <property type="evidence" value="ECO:0007669"/>
    <property type="project" value="InterPro"/>
</dbReference>
<evidence type="ECO:0000256" key="2">
    <source>
        <dbReference type="ARBA" id="ARBA00010617"/>
    </source>
</evidence>
<dbReference type="GO" id="GO:0020037">
    <property type="term" value="F:heme binding"/>
    <property type="evidence" value="ECO:0007669"/>
    <property type="project" value="InterPro"/>
</dbReference>
<dbReference type="Pfam" id="PF00067">
    <property type="entry name" value="p450"/>
    <property type="match status" value="2"/>
</dbReference>
<keyword evidence="9" id="KW-0808">Transferase</keyword>
<dbReference type="AlphaFoldDB" id="A0A1C7LTY3"/>
<dbReference type="PANTHER" id="PTHR24286:SF24">
    <property type="entry name" value="LANOSTEROL 14-ALPHA DEMETHYLASE"/>
    <property type="match status" value="1"/>
</dbReference>
<evidence type="ECO:0000313" key="10">
    <source>
        <dbReference type="Proteomes" id="UP000092993"/>
    </source>
</evidence>
<feature type="binding site" description="axial binding residue" evidence="8">
    <location>
        <position position="481"/>
    </location>
    <ligand>
        <name>heme</name>
        <dbReference type="ChEBI" id="CHEBI:30413"/>
    </ligand>
    <ligandPart>
        <name>Fe</name>
        <dbReference type="ChEBI" id="CHEBI:18248"/>
    </ligandPart>
</feature>
<evidence type="ECO:0000313" key="9">
    <source>
        <dbReference type="EMBL" id="OBZ67988.1"/>
    </source>
</evidence>
<protein>
    <submittedName>
        <fullName evidence="9">Lanosterol 14-alpha demethylase</fullName>
    </submittedName>
</protein>
<name>A0A1C7LTY3_GRIFR</name>
<evidence type="ECO:0000256" key="7">
    <source>
        <dbReference type="ARBA" id="ARBA00023033"/>
    </source>
</evidence>
<dbReference type="OrthoDB" id="1055148at2759"/>
<dbReference type="GO" id="GO:0016705">
    <property type="term" value="F:oxidoreductase activity, acting on paired donors, with incorporation or reduction of molecular oxygen"/>
    <property type="evidence" value="ECO:0007669"/>
    <property type="project" value="InterPro"/>
</dbReference>
<dbReference type="InterPro" id="IPR036396">
    <property type="entry name" value="Cyt_P450_sf"/>
</dbReference>
<keyword evidence="7" id="KW-0503">Monooxygenase</keyword>
<comment type="similarity">
    <text evidence="2">Belongs to the cytochrome P450 family.</text>
</comment>
<comment type="caution">
    <text evidence="9">The sequence shown here is derived from an EMBL/GenBank/DDBJ whole genome shotgun (WGS) entry which is preliminary data.</text>
</comment>
<dbReference type="OMA" id="HACKGQR"/>
<sequence length="547" mass="60753">MLCTDPKKSDSLAFGNFIHLISIKRLRIEIMCPLGVHTFFSAFMPEQAAAKAALILPCIALLLWLSSILTSKQEPEGKPVSLPGWSLLSIWPFFERRFDFLHRGFQITGQSIYQFKLLHNTVVVLSGESARRDFFQSKQLDLNAGFKFLSGAIPMMPGVTSNLQARQVALIHKRLVAAQSSERLSRLIPEILDDSRRLLDCWGISGTLDPFNELSQLIFQTTVRSIGCADLADDAEVVAQLKNLYDTLDTATTPASVLFSWFPSPSAVKRLLATKKIYDIINRAVTERLQGGVPRDDTLQLLLDHEDDKMLIVGFIMGLLVAGSRSTGTTGSWMITFLSGHPHWQATAAGEVKRLLERYSSHPTYSPACDPSSQPHSLASLSAQLSDIPLEAWENEVPVLDSIIRETLRLAEPHAAMRQNVGPEIRLGGKIVPGGAYVVYPYSDVHLNPELYPDPLRFDPARGVSKMPYAYVGLGGGNTMCLGQRLAKLELKLITALLVLGFELHAVDQAGLVLDELPQPDWNDTLTWTLHFVFVVRLYQLLSLYFT</sequence>
<keyword evidence="3 8" id="KW-0349">Heme</keyword>
<dbReference type="SUPFAM" id="SSF48264">
    <property type="entry name" value="Cytochrome P450"/>
    <property type="match status" value="1"/>
</dbReference>
<gene>
    <name evidence="9" type="primary">Cyp51a1</name>
    <name evidence="9" type="ORF">A0H81_12464</name>
</gene>
<dbReference type="Gene3D" id="1.10.630.10">
    <property type="entry name" value="Cytochrome P450"/>
    <property type="match status" value="1"/>
</dbReference>
<dbReference type="GO" id="GO:0004497">
    <property type="term" value="F:monooxygenase activity"/>
    <property type="evidence" value="ECO:0007669"/>
    <property type="project" value="UniProtKB-KW"/>
</dbReference>
<keyword evidence="4 8" id="KW-0479">Metal-binding</keyword>
<dbReference type="GO" id="GO:0032259">
    <property type="term" value="P:methylation"/>
    <property type="evidence" value="ECO:0007669"/>
    <property type="project" value="UniProtKB-KW"/>
</dbReference>
<keyword evidence="5" id="KW-0560">Oxidoreductase</keyword>
<keyword evidence="6 8" id="KW-0408">Iron</keyword>
<dbReference type="InterPro" id="IPR001128">
    <property type="entry name" value="Cyt_P450"/>
</dbReference>
<keyword evidence="10" id="KW-1185">Reference proteome</keyword>
<proteinExistence type="inferred from homology"/>
<dbReference type="PRINTS" id="PR00463">
    <property type="entry name" value="EP450I"/>
</dbReference>
<dbReference type="Proteomes" id="UP000092993">
    <property type="component" value="Unassembled WGS sequence"/>
</dbReference>
<organism evidence="9 10">
    <name type="scientific">Grifola frondosa</name>
    <name type="common">Maitake</name>
    <name type="synonym">Polyporus frondosus</name>
    <dbReference type="NCBI Taxonomy" id="5627"/>
    <lineage>
        <taxon>Eukaryota</taxon>
        <taxon>Fungi</taxon>
        <taxon>Dikarya</taxon>
        <taxon>Basidiomycota</taxon>
        <taxon>Agaricomycotina</taxon>
        <taxon>Agaricomycetes</taxon>
        <taxon>Polyporales</taxon>
        <taxon>Grifolaceae</taxon>
        <taxon>Grifola</taxon>
    </lineage>
</organism>
<dbReference type="EMBL" id="LUGG01000023">
    <property type="protein sequence ID" value="OBZ67988.1"/>
    <property type="molecule type" value="Genomic_DNA"/>
</dbReference>
<evidence type="ECO:0000256" key="8">
    <source>
        <dbReference type="PIRSR" id="PIRSR602401-1"/>
    </source>
</evidence>
<dbReference type="GO" id="GO:0008168">
    <property type="term" value="F:methyltransferase activity"/>
    <property type="evidence" value="ECO:0007669"/>
    <property type="project" value="UniProtKB-KW"/>
</dbReference>
<accession>A0A1C7LTY3</accession>
<dbReference type="PRINTS" id="PR00385">
    <property type="entry name" value="P450"/>
</dbReference>
<evidence type="ECO:0000256" key="6">
    <source>
        <dbReference type="ARBA" id="ARBA00023004"/>
    </source>
</evidence>
<dbReference type="GO" id="GO:0016125">
    <property type="term" value="P:sterol metabolic process"/>
    <property type="evidence" value="ECO:0007669"/>
    <property type="project" value="TreeGrafter"/>
</dbReference>
<evidence type="ECO:0000256" key="3">
    <source>
        <dbReference type="ARBA" id="ARBA00022617"/>
    </source>
</evidence>
<dbReference type="InterPro" id="IPR002401">
    <property type="entry name" value="Cyt_P450_E_grp-I"/>
</dbReference>
<dbReference type="STRING" id="5627.A0A1C7LTY3"/>
<reference evidence="9 10" key="1">
    <citation type="submission" date="2016-03" db="EMBL/GenBank/DDBJ databases">
        <title>Whole genome sequencing of Grifola frondosa 9006-11.</title>
        <authorList>
            <person name="Min B."/>
            <person name="Park H."/>
            <person name="Kim J.-G."/>
            <person name="Cho H."/>
            <person name="Oh Y.-L."/>
            <person name="Kong W.-S."/>
            <person name="Choi I.-G."/>
        </authorList>
    </citation>
    <scope>NUCLEOTIDE SEQUENCE [LARGE SCALE GENOMIC DNA]</scope>
    <source>
        <strain evidence="9 10">9006-11</strain>
    </source>
</reference>
<evidence type="ECO:0000256" key="5">
    <source>
        <dbReference type="ARBA" id="ARBA00023002"/>
    </source>
</evidence>
<dbReference type="PANTHER" id="PTHR24286">
    <property type="entry name" value="CYTOCHROME P450 26"/>
    <property type="match status" value="1"/>
</dbReference>
<comment type="cofactor">
    <cofactor evidence="1 8">
        <name>heme</name>
        <dbReference type="ChEBI" id="CHEBI:30413"/>
    </cofactor>
</comment>
<keyword evidence="9" id="KW-0489">Methyltransferase</keyword>